<dbReference type="Gene3D" id="3.10.105.10">
    <property type="entry name" value="Dipeptide-binding Protein, Domain 3"/>
    <property type="match status" value="1"/>
</dbReference>
<evidence type="ECO:0000256" key="1">
    <source>
        <dbReference type="ARBA" id="ARBA00004193"/>
    </source>
</evidence>
<keyword evidence="4 6" id="KW-0732">Signal</keyword>
<dbReference type="PROSITE" id="PS51257">
    <property type="entry name" value="PROKAR_LIPOPROTEIN"/>
    <property type="match status" value="1"/>
</dbReference>
<feature type="chain" id="PRO_5047474986" evidence="6">
    <location>
        <begin position="22"/>
        <end position="532"/>
    </location>
</feature>
<evidence type="ECO:0000256" key="5">
    <source>
        <dbReference type="SAM" id="MobiDB-lite"/>
    </source>
</evidence>
<dbReference type="SUPFAM" id="SSF53850">
    <property type="entry name" value="Periplasmic binding protein-like II"/>
    <property type="match status" value="1"/>
</dbReference>
<dbReference type="PANTHER" id="PTHR30290:SF9">
    <property type="entry name" value="OLIGOPEPTIDE-BINDING PROTEIN APPA"/>
    <property type="match status" value="1"/>
</dbReference>
<accession>A0ABN8ADK8</accession>
<dbReference type="Pfam" id="PF00496">
    <property type="entry name" value="SBP_bac_5"/>
    <property type="match status" value="1"/>
</dbReference>
<name>A0ABN8ADK8_9BACI</name>
<evidence type="ECO:0000256" key="6">
    <source>
        <dbReference type="SAM" id="SignalP"/>
    </source>
</evidence>
<dbReference type="Gene3D" id="3.90.76.10">
    <property type="entry name" value="Dipeptide-binding Protein, Domain 1"/>
    <property type="match status" value="1"/>
</dbReference>
<dbReference type="InterPro" id="IPR039424">
    <property type="entry name" value="SBP_5"/>
</dbReference>
<proteinExistence type="inferred from homology"/>
<gene>
    <name evidence="8" type="primary">gsiB</name>
    <name evidence="8" type="ORF">BACCIP111883_02580</name>
</gene>
<dbReference type="PIRSF" id="PIRSF002741">
    <property type="entry name" value="MppA"/>
    <property type="match status" value="1"/>
</dbReference>
<feature type="signal peptide" evidence="6">
    <location>
        <begin position="1"/>
        <end position="21"/>
    </location>
</feature>
<keyword evidence="3" id="KW-0813">Transport</keyword>
<dbReference type="Gene3D" id="3.40.190.10">
    <property type="entry name" value="Periplasmic binding protein-like II"/>
    <property type="match status" value="1"/>
</dbReference>
<evidence type="ECO:0000256" key="2">
    <source>
        <dbReference type="ARBA" id="ARBA00005695"/>
    </source>
</evidence>
<dbReference type="InterPro" id="IPR000914">
    <property type="entry name" value="SBP_5_dom"/>
</dbReference>
<comment type="subcellular location">
    <subcellularLocation>
        <location evidence="1">Cell membrane</location>
        <topology evidence="1">Lipid-anchor</topology>
    </subcellularLocation>
</comment>
<dbReference type="InterPro" id="IPR030678">
    <property type="entry name" value="Peptide/Ni-bd"/>
</dbReference>
<dbReference type="EMBL" id="CAKJTJ010000013">
    <property type="protein sequence ID" value="CAG9621807.1"/>
    <property type="molecule type" value="Genomic_DNA"/>
</dbReference>
<reference evidence="8 9" key="1">
    <citation type="submission" date="2021-10" db="EMBL/GenBank/DDBJ databases">
        <authorList>
            <person name="Criscuolo A."/>
        </authorList>
    </citation>
    <scope>NUCLEOTIDE SEQUENCE [LARGE SCALE GENOMIC DNA]</scope>
    <source>
        <strain evidence="9">CIP 111883</strain>
    </source>
</reference>
<evidence type="ECO:0000313" key="9">
    <source>
        <dbReference type="Proteomes" id="UP000789833"/>
    </source>
</evidence>
<evidence type="ECO:0000313" key="8">
    <source>
        <dbReference type="EMBL" id="CAG9621807.1"/>
    </source>
</evidence>
<protein>
    <submittedName>
        <fullName evidence="8">Glutathione-binding protein GsiB</fullName>
    </submittedName>
</protein>
<keyword evidence="9" id="KW-1185">Reference proteome</keyword>
<evidence type="ECO:0000256" key="3">
    <source>
        <dbReference type="ARBA" id="ARBA00022448"/>
    </source>
</evidence>
<evidence type="ECO:0000259" key="7">
    <source>
        <dbReference type="Pfam" id="PF00496"/>
    </source>
</evidence>
<dbReference type="PROSITE" id="PS01040">
    <property type="entry name" value="SBP_BACTERIAL_5"/>
    <property type="match status" value="1"/>
</dbReference>
<sequence>MKAKKNVFILLLLSLMLVLSACSGGNGSSTPTNGNGNGNSGSEDGEEVVGQEGGELVYVVSSDAPTLDPHGMNDTATTNVTTQIFDRLTEYAEDGSVIPSLAESFEPIDELTWEFKLREGVKFHDGTDFNADAVKMSIERIIDPEFASPRAVVLNMITEVIAVDEHTVQFKTEKPFAPLPAHLAHNAGSIIAPSAIEAENNEESTVDENPIGTGPFAFESWNRGSEIVLKKNADYWNGAPSLETIKFVNVPEQATRVSMLETGEAQVMQVGSSDVDRVEGMADIELLTIRGTRMDYVGFNMNKEPFNIKEVRQAISMAINKTDIVDGILDGQGVPAVGPLAPTVVGNYQDLKPLDYDIEAAKALLAEAGFDNGFETTLYVNTGSAEREQIATLVQAQLKEIGITVNIEPIEWGAFLDATGNGEHEMFILGWTTVTGDADYGLYALFHSSQFGTPGNRSFYKNDRVDELLDAARSETDQAQRDVAYKEISEILVDEAPMVYLQHPDFVYGTNKASGLFVNFSGTPYFHGVKLQ</sequence>
<dbReference type="PANTHER" id="PTHR30290">
    <property type="entry name" value="PERIPLASMIC BINDING COMPONENT OF ABC TRANSPORTER"/>
    <property type="match status" value="1"/>
</dbReference>
<dbReference type="RefSeq" id="WP_230501718.1">
    <property type="nucleotide sequence ID" value="NZ_CAKJTJ010000013.1"/>
</dbReference>
<comment type="caution">
    <text evidence="8">The sequence shown here is derived from an EMBL/GenBank/DDBJ whole genome shotgun (WGS) entry which is preliminary data.</text>
</comment>
<dbReference type="InterPro" id="IPR023765">
    <property type="entry name" value="SBP_5_CS"/>
</dbReference>
<dbReference type="Proteomes" id="UP000789833">
    <property type="component" value="Unassembled WGS sequence"/>
</dbReference>
<evidence type="ECO:0000256" key="4">
    <source>
        <dbReference type="ARBA" id="ARBA00022729"/>
    </source>
</evidence>
<comment type="similarity">
    <text evidence="2">Belongs to the bacterial solute-binding protein 5 family.</text>
</comment>
<feature type="domain" description="Solute-binding protein family 5" evidence="7">
    <location>
        <begin position="97"/>
        <end position="451"/>
    </location>
</feature>
<dbReference type="CDD" id="cd08499">
    <property type="entry name" value="PBP2_Ylib_like"/>
    <property type="match status" value="1"/>
</dbReference>
<feature type="region of interest" description="Disordered" evidence="5">
    <location>
        <begin position="26"/>
        <end position="49"/>
    </location>
</feature>
<organism evidence="8 9">
    <name type="scientific">Sutcliffiella rhizosphaerae</name>
    <dbReference type="NCBI Taxonomy" id="2880967"/>
    <lineage>
        <taxon>Bacteria</taxon>
        <taxon>Bacillati</taxon>
        <taxon>Bacillota</taxon>
        <taxon>Bacilli</taxon>
        <taxon>Bacillales</taxon>
        <taxon>Bacillaceae</taxon>
        <taxon>Sutcliffiella</taxon>
    </lineage>
</organism>